<gene>
    <name evidence="4" type="primary">ORF4</name>
</gene>
<proteinExistence type="predicted"/>
<evidence type="ECO:0000313" key="4">
    <source>
        <dbReference type="EMBL" id="BDG82430.1"/>
    </source>
</evidence>
<accession>A0AA48GDS0</accession>
<evidence type="ECO:0000256" key="1">
    <source>
        <dbReference type="ARBA" id="ARBA00022448"/>
    </source>
</evidence>
<sequence>MEEDAGITMQLGRQLWSMPMDHHNADDDNDEAGEELVEELYLPELEAHGKHSHLLRMTSKEVPADISRSGRLYQTAQLSVLEFSAPTMSTRSQWSSWSSSPRPLQRRQAPWPSSLIHTASHLHSLPRSTSSNSLKTEREHSPPVKSTGKSGLTPLKINSGSFTKETGTPQSQRVPSGSPFKSLFKTRNR</sequence>
<keyword evidence="1" id="KW-0813">Transport</keyword>
<keyword evidence="2" id="KW-0916">Viral movement protein</keyword>
<feature type="compositionally biased region" description="Low complexity" evidence="3">
    <location>
        <begin position="89"/>
        <end position="108"/>
    </location>
</feature>
<feature type="region of interest" description="Disordered" evidence="3">
    <location>
        <begin position="84"/>
        <end position="189"/>
    </location>
</feature>
<reference evidence="4" key="1">
    <citation type="submission" date="2022-03" db="EMBL/GenBank/DDBJ databases">
        <authorList>
            <person name="Tokuda R."/>
            <person name="Maejima K."/>
            <person name="Namba S."/>
            <person name="Yamaji Y."/>
        </authorList>
    </citation>
    <scope>NUCLEOTIDE SEQUENCE</scope>
    <source>
        <strain evidence="4">JPN-2017</strain>
    </source>
</reference>
<reference evidence="4" key="2">
    <citation type="journal article" date="2023" name="Arch. Virol.">
        <title>Complete genome sequence of a novel polerovirus infecting Cynanchum rostellatum.</title>
        <authorList>
            <person name="Tokuda R."/>
            <person name="Watanabe K."/>
            <person name="Koinuma H."/>
            <person name="Okano Y."/>
            <person name="Nijo T."/>
            <person name="Yamamoto T."/>
            <person name="Suzuki M."/>
            <person name="Maejima K."/>
            <person name="Namba S."/>
            <person name="Yamaji Y."/>
        </authorList>
    </citation>
    <scope>NUCLEOTIDE SEQUENCE</scope>
    <source>
        <strain evidence="4">JPN-2017</strain>
    </source>
</reference>
<protein>
    <submittedName>
        <fullName evidence="4">P4 movement protein</fullName>
    </submittedName>
</protein>
<organism evidence="4">
    <name type="scientific">Cynanchum yellow mottle-associated virus</name>
    <dbReference type="NCBI Taxonomy" id="2926297"/>
    <lineage>
        <taxon>Viruses</taxon>
        <taxon>Riboviria</taxon>
        <taxon>Orthornavirae</taxon>
        <taxon>Pisuviricota</taxon>
        <taxon>Pisoniviricetes</taxon>
        <taxon>Sobelivirales</taxon>
        <taxon>Solemoviridae</taxon>
        <taxon>Polerovirus</taxon>
    </lineage>
</organism>
<dbReference type="PRINTS" id="PR00912">
    <property type="entry name" value="LVIRUSORF5"/>
</dbReference>
<dbReference type="EMBL" id="LC699794">
    <property type="protein sequence ID" value="BDG82430.1"/>
    <property type="molecule type" value="Genomic_RNA"/>
</dbReference>
<dbReference type="GO" id="GO:0046740">
    <property type="term" value="P:transport of virus in host, cell to cell"/>
    <property type="evidence" value="ECO:0007669"/>
    <property type="project" value="UniProtKB-KW"/>
</dbReference>
<feature type="compositionally biased region" description="Polar residues" evidence="3">
    <location>
        <begin position="156"/>
        <end position="175"/>
    </location>
</feature>
<name>A0AA48GDS0_9VIRU</name>
<dbReference type="Pfam" id="PF01659">
    <property type="entry name" value="Luteo_Vpg"/>
    <property type="match status" value="1"/>
</dbReference>
<evidence type="ECO:0000256" key="3">
    <source>
        <dbReference type="SAM" id="MobiDB-lite"/>
    </source>
</evidence>
<evidence type="ECO:0000256" key="2">
    <source>
        <dbReference type="ARBA" id="ARBA00023031"/>
    </source>
</evidence>
<dbReference type="InterPro" id="IPR001964">
    <property type="entry name" value="Luteo_VPG"/>
</dbReference>